<keyword evidence="4" id="KW-0805">Transcription regulation</keyword>
<evidence type="ECO:0000256" key="5">
    <source>
        <dbReference type="ARBA" id="ARBA00023128"/>
    </source>
</evidence>
<sequence length="233" mass="27600">MTFRTRAEKRMRKFLIEQLKARVQHGARIAEGKKSAEDLVKNDLGPQVFVFRNLFSGQVLYSPVPAYHNDQINQQFVNPNWQNRKPSRRQDLWKIMCVVNFDNYDYATAAYKGLVDLRRVRDTYQRKEANSMRKKSEDGHIWHSGQYRPTYTQEAVADLTHVIDEFELEGTTIFWANEWHKGDEKYWRHDLVEHQKLPVHNPKHQSVLLDVMRKKAIEAFREKTTETVEPEAA</sequence>
<dbReference type="GO" id="GO:0000150">
    <property type="term" value="F:DNA strand exchange activity"/>
    <property type="evidence" value="ECO:0007669"/>
    <property type="project" value="InterPro"/>
</dbReference>
<dbReference type="GO" id="GO:0005840">
    <property type="term" value="C:ribosome"/>
    <property type="evidence" value="ECO:0007669"/>
    <property type="project" value="UniProtKB-KW"/>
</dbReference>
<keyword evidence="3" id="KW-0689">Ribosomal protein</keyword>
<dbReference type="PANTHER" id="PTHR28184:SF1">
    <property type="entry name" value="LARGE RIBOSOMAL SUBUNIT PROTEIN ML67"/>
    <property type="match status" value="1"/>
</dbReference>
<comment type="similarity">
    <text evidence="2">Belongs to the mitochondrion-specific ribosomal protein mL67 family.</text>
</comment>
<dbReference type="VEuPathDB" id="FungiDB:CTRG_04514"/>
<dbReference type="eggNOG" id="ENOG502QSKX">
    <property type="taxonomic scope" value="Eukaryota"/>
</dbReference>
<dbReference type="RefSeq" id="XP_002550216.1">
    <property type="nucleotide sequence ID" value="XM_002550170.1"/>
</dbReference>
<gene>
    <name evidence="10" type="ORF">CTRG_04514</name>
</gene>
<name>C5MEM1_CANTT</name>
<dbReference type="GeneID" id="8299883"/>
<keyword evidence="11" id="KW-1185">Reference proteome</keyword>
<dbReference type="AlphaFoldDB" id="C5MEM1"/>
<evidence type="ECO:0000256" key="1">
    <source>
        <dbReference type="ARBA" id="ARBA00004173"/>
    </source>
</evidence>
<keyword evidence="5" id="KW-0496">Mitochondrion</keyword>
<comment type="subcellular location">
    <subcellularLocation>
        <location evidence="1">Mitochondrion</location>
    </subcellularLocation>
</comment>
<dbReference type="Proteomes" id="UP000002037">
    <property type="component" value="Unassembled WGS sequence"/>
</dbReference>
<dbReference type="GO" id="GO:0005739">
    <property type="term" value="C:mitochondrion"/>
    <property type="evidence" value="ECO:0007669"/>
    <property type="project" value="UniProtKB-SubCell"/>
</dbReference>
<evidence type="ECO:0000256" key="6">
    <source>
        <dbReference type="ARBA" id="ARBA00023163"/>
    </source>
</evidence>
<dbReference type="GO" id="GO:0003697">
    <property type="term" value="F:single-stranded DNA binding"/>
    <property type="evidence" value="ECO:0007669"/>
    <property type="project" value="InterPro"/>
</dbReference>
<proteinExistence type="inferred from homology"/>
<keyword evidence="6" id="KW-0804">Transcription</keyword>
<evidence type="ECO:0000256" key="3">
    <source>
        <dbReference type="ARBA" id="ARBA00022980"/>
    </source>
</evidence>
<evidence type="ECO:0000256" key="4">
    <source>
        <dbReference type="ARBA" id="ARBA00023015"/>
    </source>
</evidence>
<reference evidence="10 11" key="1">
    <citation type="journal article" date="2009" name="Nature">
        <title>Evolution of pathogenicity and sexual reproduction in eight Candida genomes.</title>
        <authorList>
            <person name="Butler G."/>
            <person name="Rasmussen M.D."/>
            <person name="Lin M.F."/>
            <person name="Santos M.A."/>
            <person name="Sakthikumar S."/>
            <person name="Munro C.A."/>
            <person name="Rheinbay E."/>
            <person name="Grabherr M."/>
            <person name="Forche A."/>
            <person name="Reedy J.L."/>
            <person name="Agrafioti I."/>
            <person name="Arnaud M.B."/>
            <person name="Bates S."/>
            <person name="Brown A.J."/>
            <person name="Brunke S."/>
            <person name="Costanzo M.C."/>
            <person name="Fitzpatrick D.A."/>
            <person name="de Groot P.W."/>
            <person name="Harris D."/>
            <person name="Hoyer L.L."/>
            <person name="Hube B."/>
            <person name="Klis F.M."/>
            <person name="Kodira C."/>
            <person name="Lennard N."/>
            <person name="Logue M.E."/>
            <person name="Martin R."/>
            <person name="Neiman A.M."/>
            <person name="Nikolaou E."/>
            <person name="Quail M.A."/>
            <person name="Quinn J."/>
            <person name="Santos M.C."/>
            <person name="Schmitzberger F.F."/>
            <person name="Sherlock G."/>
            <person name="Shah P."/>
            <person name="Silverstein K.A."/>
            <person name="Skrzypek M.S."/>
            <person name="Soll D."/>
            <person name="Staggs R."/>
            <person name="Stansfield I."/>
            <person name="Stumpf M.P."/>
            <person name="Sudbery P.E."/>
            <person name="Srikantha T."/>
            <person name="Zeng Q."/>
            <person name="Berman J."/>
            <person name="Berriman M."/>
            <person name="Heitman J."/>
            <person name="Gow N.A."/>
            <person name="Lorenz M.C."/>
            <person name="Birren B.W."/>
            <person name="Kellis M."/>
            <person name="Cuomo C.A."/>
        </authorList>
    </citation>
    <scope>NUCLEOTIDE SEQUENCE [LARGE SCALE GENOMIC DNA]</scope>
    <source>
        <strain evidence="11">ATCC MYA-3404 / T1</strain>
    </source>
</reference>
<accession>C5MEM1</accession>
<dbReference type="GO" id="GO:1990904">
    <property type="term" value="C:ribonucleoprotein complex"/>
    <property type="evidence" value="ECO:0007669"/>
    <property type="project" value="UniProtKB-KW"/>
</dbReference>
<dbReference type="PANTHER" id="PTHR28184">
    <property type="entry name" value="MITOCHONDRIAL HOMOLOGOUS RECOMBINATION PROTEIN 1"/>
    <property type="match status" value="1"/>
</dbReference>
<dbReference type="EMBL" id="GG692400">
    <property type="protein sequence ID" value="EER31731.1"/>
    <property type="molecule type" value="Genomic_DNA"/>
</dbReference>
<evidence type="ECO:0000313" key="11">
    <source>
        <dbReference type="Proteomes" id="UP000002037"/>
    </source>
</evidence>
<evidence type="ECO:0000313" key="10">
    <source>
        <dbReference type="EMBL" id="EER31731.1"/>
    </source>
</evidence>
<evidence type="ECO:0000256" key="8">
    <source>
        <dbReference type="ARBA" id="ARBA00035185"/>
    </source>
</evidence>
<protein>
    <recommendedName>
        <fullName evidence="8">Large ribosomal subunit protein mL67</fullName>
    </recommendedName>
    <alternativeName>
        <fullName evidence="9">Mitochondrial homologous recombination protein 1</fullName>
    </alternativeName>
</protein>
<dbReference type="GO" id="GO:0003735">
    <property type="term" value="F:structural constituent of ribosome"/>
    <property type="evidence" value="ECO:0007669"/>
    <property type="project" value="TreeGrafter"/>
</dbReference>
<dbReference type="InterPro" id="IPR024629">
    <property type="entry name" value="Ribosomal_mL67"/>
</dbReference>
<dbReference type="STRING" id="294747.C5MEM1"/>
<dbReference type="Pfam" id="PF12829">
    <property type="entry name" value="Mhr1"/>
    <property type="match status" value="1"/>
</dbReference>
<dbReference type="HOGENOM" id="CLU_092898_1_0_1"/>
<dbReference type="OrthoDB" id="5333655at2759"/>
<keyword evidence="7" id="KW-0687">Ribonucleoprotein</keyword>
<evidence type="ECO:0000256" key="2">
    <source>
        <dbReference type="ARBA" id="ARBA00010741"/>
    </source>
</evidence>
<organism evidence="10 11">
    <name type="scientific">Candida tropicalis (strain ATCC MYA-3404 / T1)</name>
    <name type="common">Yeast</name>
    <dbReference type="NCBI Taxonomy" id="294747"/>
    <lineage>
        <taxon>Eukaryota</taxon>
        <taxon>Fungi</taxon>
        <taxon>Dikarya</taxon>
        <taxon>Ascomycota</taxon>
        <taxon>Saccharomycotina</taxon>
        <taxon>Pichiomycetes</taxon>
        <taxon>Debaryomycetaceae</taxon>
        <taxon>Candida/Lodderomyces clade</taxon>
        <taxon>Candida</taxon>
    </lineage>
</organism>
<dbReference type="KEGG" id="ctp:CTRG_04514"/>
<evidence type="ECO:0000256" key="9">
    <source>
        <dbReference type="ARBA" id="ARBA00035511"/>
    </source>
</evidence>
<evidence type="ECO:0000256" key="7">
    <source>
        <dbReference type="ARBA" id="ARBA00023274"/>
    </source>
</evidence>